<protein>
    <recommendedName>
        <fullName evidence="1">Integrase catalytic domain-containing protein</fullName>
    </recommendedName>
</protein>
<dbReference type="InterPro" id="IPR012337">
    <property type="entry name" value="RNaseH-like_sf"/>
</dbReference>
<dbReference type="SUPFAM" id="SSF53098">
    <property type="entry name" value="Ribonuclease H-like"/>
    <property type="match status" value="1"/>
</dbReference>
<dbReference type="EMBL" id="JAWQEG010002579">
    <property type="protein sequence ID" value="KAK3870996.1"/>
    <property type="molecule type" value="Genomic_DNA"/>
</dbReference>
<dbReference type="InterPro" id="IPR001584">
    <property type="entry name" value="Integrase_cat-core"/>
</dbReference>
<proteinExistence type="predicted"/>
<reference evidence="2" key="1">
    <citation type="submission" date="2023-10" db="EMBL/GenBank/DDBJ databases">
        <title>Genome assemblies of two species of porcelain crab, Petrolisthes cinctipes and Petrolisthes manimaculis (Anomura: Porcellanidae).</title>
        <authorList>
            <person name="Angst P."/>
        </authorList>
    </citation>
    <scope>NUCLEOTIDE SEQUENCE</scope>
    <source>
        <strain evidence="2">PB745_01</strain>
        <tissue evidence="2">Gill</tissue>
    </source>
</reference>
<organism evidence="2 3">
    <name type="scientific">Petrolisthes cinctipes</name>
    <name type="common">Flat porcelain crab</name>
    <dbReference type="NCBI Taxonomy" id="88211"/>
    <lineage>
        <taxon>Eukaryota</taxon>
        <taxon>Metazoa</taxon>
        <taxon>Ecdysozoa</taxon>
        <taxon>Arthropoda</taxon>
        <taxon>Crustacea</taxon>
        <taxon>Multicrustacea</taxon>
        <taxon>Malacostraca</taxon>
        <taxon>Eumalacostraca</taxon>
        <taxon>Eucarida</taxon>
        <taxon>Decapoda</taxon>
        <taxon>Pleocyemata</taxon>
        <taxon>Anomura</taxon>
        <taxon>Galatheoidea</taxon>
        <taxon>Porcellanidae</taxon>
        <taxon>Petrolisthes</taxon>
    </lineage>
</organism>
<feature type="domain" description="Integrase catalytic" evidence="1">
    <location>
        <begin position="159"/>
        <end position="250"/>
    </location>
</feature>
<name>A0AAE1KBM9_PETCI</name>
<dbReference type="AlphaFoldDB" id="A0AAE1KBM9"/>
<keyword evidence="3" id="KW-1185">Reference proteome</keyword>
<sequence>MTLPDSVKAFMLLSVCNLSDSERQLIMSAVTEVSYERMRSALCRIFAGEADIASATVKSEPVFVAEDGDSRNIVELVSLEDGGRETALKLHKQFGHLTTAKLLKLVRDAGVNNVDLEQAIKKLSENCEICCKFKRARPRPVVCLPMASKFNETVAMDLKKFLTDNEREFNNAEMWALGEAFNIKVMATAAESPWSNGVCERQNAVIGDIVRKVLADTHDLQVALAWTISARNVLMNDSGYCPNQLVFGYNPVLPNVWVNDPPALTASPPSGIVRDKLNALHIARQEFPRKESTRVPEVVSVIRNSVAEVDQGTAIEESSQAVLGYPPDDESEDGDTVVMQPEVATGSDARVQKVKIDVLKAKDSEIANWRNNDAYEEIDDVGQETISVR</sequence>
<dbReference type="Proteomes" id="UP001286313">
    <property type="component" value="Unassembled WGS sequence"/>
</dbReference>
<evidence type="ECO:0000313" key="3">
    <source>
        <dbReference type="Proteomes" id="UP001286313"/>
    </source>
</evidence>
<comment type="caution">
    <text evidence="2">The sequence shown here is derived from an EMBL/GenBank/DDBJ whole genome shotgun (WGS) entry which is preliminary data.</text>
</comment>
<gene>
    <name evidence="2" type="ORF">Pcinc_023829</name>
</gene>
<dbReference type="GO" id="GO:0015074">
    <property type="term" value="P:DNA integration"/>
    <property type="evidence" value="ECO:0007669"/>
    <property type="project" value="InterPro"/>
</dbReference>
<evidence type="ECO:0000259" key="1">
    <source>
        <dbReference type="PROSITE" id="PS50994"/>
    </source>
</evidence>
<dbReference type="InterPro" id="IPR036397">
    <property type="entry name" value="RNaseH_sf"/>
</dbReference>
<evidence type="ECO:0000313" key="2">
    <source>
        <dbReference type="EMBL" id="KAK3870996.1"/>
    </source>
</evidence>
<dbReference type="Gene3D" id="3.30.420.10">
    <property type="entry name" value="Ribonuclease H-like superfamily/Ribonuclease H"/>
    <property type="match status" value="1"/>
</dbReference>
<dbReference type="PROSITE" id="PS50994">
    <property type="entry name" value="INTEGRASE"/>
    <property type="match status" value="1"/>
</dbReference>
<accession>A0AAE1KBM9</accession>
<dbReference type="GO" id="GO:0003676">
    <property type="term" value="F:nucleic acid binding"/>
    <property type="evidence" value="ECO:0007669"/>
    <property type="project" value="InterPro"/>
</dbReference>